<evidence type="ECO:0000256" key="4">
    <source>
        <dbReference type="ARBA" id="ARBA00023239"/>
    </source>
</evidence>
<accession>A0A7M1WPA6</accession>
<dbReference type="Pfam" id="PF07940">
    <property type="entry name" value="Hepar_II_III_C"/>
    <property type="match status" value="1"/>
</dbReference>
<dbReference type="AlphaFoldDB" id="A0A7M1WPA6"/>
<proteinExistence type="predicted"/>
<dbReference type="RefSeq" id="WP_029827078.1">
    <property type="nucleotide sequence ID" value="NZ_JAKWFV010000002.1"/>
</dbReference>
<evidence type="ECO:0000256" key="1">
    <source>
        <dbReference type="ARBA" id="ARBA00004418"/>
    </source>
</evidence>
<dbReference type="Pfam" id="PF16889">
    <property type="entry name" value="Hepar_II_III_N"/>
    <property type="match status" value="1"/>
</dbReference>
<gene>
    <name evidence="7" type="primary">hepC</name>
    <name evidence="7" type="ORF">VP387_00018</name>
</gene>
<feature type="domain" description="Heparinase II/III-like C-terminal" evidence="5">
    <location>
        <begin position="319"/>
        <end position="532"/>
    </location>
</feature>
<evidence type="ECO:0000313" key="7">
    <source>
        <dbReference type="EMBL" id="QOS28518.1"/>
    </source>
</evidence>
<dbReference type="EC" id="4.2.2.8" evidence="7"/>
<dbReference type="InterPro" id="IPR012480">
    <property type="entry name" value="Hepar_II_III_C"/>
</dbReference>
<dbReference type="InterPro" id="IPR008929">
    <property type="entry name" value="Chondroitin_lyas"/>
</dbReference>
<dbReference type="GO" id="GO:0015021">
    <property type="term" value="F:heparin-sulfate lyase activity"/>
    <property type="evidence" value="ECO:0007669"/>
    <property type="project" value="UniProtKB-EC"/>
</dbReference>
<dbReference type="Gene3D" id="1.50.10.100">
    <property type="entry name" value="Chondroitin AC/alginate lyase"/>
    <property type="match status" value="1"/>
</dbReference>
<reference evidence="7" key="1">
    <citation type="submission" date="2020-08" db="EMBL/GenBank/DDBJ databases">
        <title>Genetic structure, function and evolution of capsule biosynthesis loci in Vibrio parahaemolyticus.</title>
        <authorList>
            <person name="Li L."/>
            <person name="Bian S."/>
        </authorList>
    </citation>
    <scope>NUCLEOTIDE SEQUENCE</scope>
    <source>
        <strain evidence="7">VP387</strain>
    </source>
</reference>
<dbReference type="PANTHER" id="PTHR39210">
    <property type="entry name" value="HEPARIN-SULFATE LYASE"/>
    <property type="match status" value="1"/>
</dbReference>
<evidence type="ECO:0000259" key="5">
    <source>
        <dbReference type="Pfam" id="PF07940"/>
    </source>
</evidence>
<evidence type="ECO:0000256" key="3">
    <source>
        <dbReference type="ARBA" id="ARBA00022764"/>
    </source>
</evidence>
<feature type="domain" description="Heparin-sulfate lyase N-terminal" evidence="6">
    <location>
        <begin position="122"/>
        <end position="286"/>
    </location>
</feature>
<dbReference type="InterPro" id="IPR031680">
    <property type="entry name" value="Hepar_II_III_N"/>
</dbReference>
<dbReference type="SUPFAM" id="SSF48230">
    <property type="entry name" value="Chondroitin AC/alginate lyase"/>
    <property type="match status" value="1"/>
</dbReference>
<sequence>MNDLIKLYFTIRYLKPIQVVNRFYRKLKRTPKLNISCVNRSKVFQDWLRIEYLPSSYIGHDEFSFLNESSYFTHWNDENKSKLWLYNLHYFDDLNAINAIARQDIHLSLISKWVGDNPIGVGNGWEPYPLSLRITNWIKYFLSFDLSNPKFDKSLYQQTHYLSHNLEYHLLGNHLFENAKALVFSGCYFDSSCSKKWLKKGLKILDKEISEQISEDGSNFELSPMYHNILLAGMLDLYNLASTYQRKELMVRKEYWKQIILKMIRYSLDMNHPDGEVSLFNDSAIGIAAKTRDLISYADRLGIQYRVEENSKDTLVYSHYLDAGYVVVESCKFKAHLDIAKVGPDYLPGHGHADTLSFEASFYGQRVFVNTGTSVYGLSEERLRQRKTAAHNTVEIDGKDSSEVWSGFRVARRAYPSFKHIVQNDDSLTISASHDGYMRLKGKVTHNRDWQFTDSQLVIHDKLTGLVSTASAFLHIHPDVEVKQVDRVIYLTLPNSQMLTLESNSEVLIEPSTWHPEFGKSIPNIKLVFPIKNQLLTVLVKF</sequence>
<organism evidence="7">
    <name type="scientific">Vibrio parahaemolyticus</name>
    <dbReference type="NCBI Taxonomy" id="670"/>
    <lineage>
        <taxon>Bacteria</taxon>
        <taxon>Pseudomonadati</taxon>
        <taxon>Pseudomonadota</taxon>
        <taxon>Gammaproteobacteria</taxon>
        <taxon>Vibrionales</taxon>
        <taxon>Vibrionaceae</taxon>
        <taxon>Vibrio</taxon>
    </lineage>
</organism>
<keyword evidence="4 7" id="KW-0456">Lyase</keyword>
<keyword evidence="2" id="KW-0732">Signal</keyword>
<dbReference type="GO" id="GO:0042597">
    <property type="term" value="C:periplasmic space"/>
    <property type="evidence" value="ECO:0007669"/>
    <property type="project" value="UniProtKB-SubCell"/>
</dbReference>
<comment type="subcellular location">
    <subcellularLocation>
        <location evidence="1">Periplasm</location>
    </subcellularLocation>
</comment>
<evidence type="ECO:0000259" key="6">
    <source>
        <dbReference type="Pfam" id="PF16889"/>
    </source>
</evidence>
<dbReference type="PANTHER" id="PTHR39210:SF1">
    <property type="entry name" value="HEPARIN-SULFATE LYASE"/>
    <property type="match status" value="1"/>
</dbReference>
<dbReference type="EMBL" id="MT898375">
    <property type="protein sequence ID" value="QOS28518.1"/>
    <property type="molecule type" value="Genomic_DNA"/>
</dbReference>
<keyword evidence="3" id="KW-0574">Periplasm</keyword>
<protein>
    <submittedName>
        <fullName evidence="7">Heparin-sulfate lyase</fullName>
        <ecNumber evidence="7">4.2.2.8</ecNumber>
    </submittedName>
</protein>
<evidence type="ECO:0000256" key="2">
    <source>
        <dbReference type="ARBA" id="ARBA00022729"/>
    </source>
</evidence>
<dbReference type="Gene3D" id="2.70.98.70">
    <property type="match status" value="1"/>
</dbReference>
<name>A0A7M1WPA6_VIBPH</name>